<dbReference type="EMBL" id="CAICTM010002439">
    <property type="protein sequence ID" value="CAB9529248.1"/>
    <property type="molecule type" value="Genomic_DNA"/>
</dbReference>
<evidence type="ECO:0000256" key="1">
    <source>
        <dbReference type="SAM" id="MobiDB-lite"/>
    </source>
</evidence>
<feature type="signal peptide" evidence="2">
    <location>
        <begin position="1"/>
        <end position="20"/>
    </location>
</feature>
<sequence>MRFARPLVVSLVWLPTLVLGLRGSQLQKKKSIEEDEPRKQEEDLLLEDAEPFERTLKEIRNEGADCVEYDTVPSFIIDHPLTSQFCGSFESCSGCCRTYSWLFCDPHNAFPEIPCVCENSWLNSAQGDEDADEDDTDGKEPLQVLLPTPTMPPTAAETNVSFILAVGGDNAVVSSNATNSTSNNATDIVSMGNEGYFTIDLVENSNITTMNATNATNLTDSSTLATTTTTSAPSSAATTIPASAAPIPTPLPAGAISPDACSAGSAMVDTLGFDSFFECKTSLDCANLVPVGRSGIADENGVAARKKNREDDEEEEDEEDFTDSLEGDGSEQLILNAEAAPVQTFCCLASMCLCGVPLGDWTGKCVPPYLDPASATTDAPLVAVTDAPSNVVATEPPSNHPSLRPSAMPSALAPVTPDPTTSEPTAEPTTLPPVPATLPPVPATLPPVPATLPPVVPATLPPVPATLPPIPATLPPVLGTQVPASNVSSIPTSNVSSTAAPVPLPAATVSPTFLQVAEPATTLPPVSVEASLEAPHAPTQAPTPQPTATTACSDGSWYHDDPNFSNDELYRPCVSSSDCDDTKNECCLLDFCFCGRVPSGDKSMCV</sequence>
<accession>A0A9N8EYN8</accession>
<feature type="region of interest" description="Disordered" evidence="1">
    <location>
        <begin position="301"/>
        <end position="326"/>
    </location>
</feature>
<feature type="chain" id="PRO_5040347835" evidence="2">
    <location>
        <begin position="21"/>
        <end position="606"/>
    </location>
</feature>
<dbReference type="AlphaFoldDB" id="A0A9N8EYN8"/>
<proteinExistence type="predicted"/>
<reference evidence="3" key="1">
    <citation type="submission" date="2020-06" db="EMBL/GenBank/DDBJ databases">
        <authorList>
            <consortium name="Plant Systems Biology data submission"/>
        </authorList>
    </citation>
    <scope>NUCLEOTIDE SEQUENCE</scope>
    <source>
        <strain evidence="3">D6</strain>
    </source>
</reference>
<feature type="region of interest" description="Disordered" evidence="1">
    <location>
        <begin position="531"/>
        <end position="554"/>
    </location>
</feature>
<keyword evidence="2" id="KW-0732">Signal</keyword>
<feature type="compositionally biased region" description="Low complexity" evidence="1">
    <location>
        <begin position="418"/>
        <end position="429"/>
    </location>
</feature>
<feature type="region of interest" description="Disordered" evidence="1">
    <location>
        <begin position="390"/>
        <end position="438"/>
    </location>
</feature>
<protein>
    <submittedName>
        <fullName evidence="3">Uncharacterized protein</fullName>
    </submittedName>
</protein>
<evidence type="ECO:0000313" key="3">
    <source>
        <dbReference type="EMBL" id="CAB9529248.1"/>
    </source>
</evidence>
<evidence type="ECO:0000313" key="4">
    <source>
        <dbReference type="Proteomes" id="UP001153069"/>
    </source>
</evidence>
<gene>
    <name evidence="3" type="ORF">SEMRO_2441_G327750.1</name>
</gene>
<keyword evidence="4" id="KW-1185">Reference proteome</keyword>
<feature type="compositionally biased region" description="Low complexity" evidence="1">
    <location>
        <begin position="534"/>
        <end position="551"/>
    </location>
</feature>
<evidence type="ECO:0000256" key="2">
    <source>
        <dbReference type="SAM" id="SignalP"/>
    </source>
</evidence>
<dbReference type="Proteomes" id="UP001153069">
    <property type="component" value="Unassembled WGS sequence"/>
</dbReference>
<comment type="caution">
    <text evidence="3">The sequence shown here is derived from an EMBL/GenBank/DDBJ whole genome shotgun (WGS) entry which is preliminary data.</text>
</comment>
<organism evidence="3 4">
    <name type="scientific">Seminavis robusta</name>
    <dbReference type="NCBI Taxonomy" id="568900"/>
    <lineage>
        <taxon>Eukaryota</taxon>
        <taxon>Sar</taxon>
        <taxon>Stramenopiles</taxon>
        <taxon>Ochrophyta</taxon>
        <taxon>Bacillariophyta</taxon>
        <taxon>Bacillariophyceae</taxon>
        <taxon>Bacillariophycidae</taxon>
        <taxon>Naviculales</taxon>
        <taxon>Naviculaceae</taxon>
        <taxon>Seminavis</taxon>
    </lineage>
</organism>
<name>A0A9N8EYN8_9STRA</name>
<feature type="compositionally biased region" description="Acidic residues" evidence="1">
    <location>
        <begin position="311"/>
        <end position="326"/>
    </location>
</feature>
<feature type="compositionally biased region" description="Polar residues" evidence="1">
    <location>
        <begin position="390"/>
        <end position="401"/>
    </location>
</feature>